<feature type="region of interest" description="Disordered" evidence="1">
    <location>
        <begin position="62"/>
        <end position="101"/>
    </location>
</feature>
<gene>
    <name evidence="2" type="ORF">A2228_01695</name>
</gene>
<evidence type="ECO:0000256" key="1">
    <source>
        <dbReference type="SAM" id="MobiDB-lite"/>
    </source>
</evidence>
<feature type="compositionally biased region" description="Basic and acidic residues" evidence="1">
    <location>
        <begin position="85"/>
        <end position="101"/>
    </location>
</feature>
<evidence type="ECO:0000313" key="3">
    <source>
        <dbReference type="Proteomes" id="UP000176191"/>
    </source>
</evidence>
<organism evidence="2 3">
    <name type="scientific">Candidatus Collierbacteria bacterium RIFOXYA2_FULL_46_10</name>
    <dbReference type="NCBI Taxonomy" id="1817726"/>
    <lineage>
        <taxon>Bacteria</taxon>
        <taxon>Candidatus Collieribacteriota</taxon>
    </lineage>
</organism>
<dbReference type="AlphaFoldDB" id="A0A1F5F726"/>
<protein>
    <submittedName>
        <fullName evidence="2">Uncharacterized protein</fullName>
    </submittedName>
</protein>
<accession>A0A1F5F726</accession>
<evidence type="ECO:0000313" key="2">
    <source>
        <dbReference type="EMBL" id="OGD75447.1"/>
    </source>
</evidence>
<dbReference type="EMBL" id="MFAK01000004">
    <property type="protein sequence ID" value="OGD75447.1"/>
    <property type="molecule type" value="Genomic_DNA"/>
</dbReference>
<proteinExistence type="predicted"/>
<dbReference type="Proteomes" id="UP000176191">
    <property type="component" value="Unassembled WGS sequence"/>
</dbReference>
<reference evidence="2 3" key="1">
    <citation type="journal article" date="2016" name="Nat. Commun.">
        <title>Thousands of microbial genomes shed light on interconnected biogeochemical processes in an aquifer system.</title>
        <authorList>
            <person name="Anantharaman K."/>
            <person name="Brown C.T."/>
            <person name="Hug L.A."/>
            <person name="Sharon I."/>
            <person name="Castelle C.J."/>
            <person name="Probst A.J."/>
            <person name="Thomas B.C."/>
            <person name="Singh A."/>
            <person name="Wilkins M.J."/>
            <person name="Karaoz U."/>
            <person name="Brodie E.L."/>
            <person name="Williams K.H."/>
            <person name="Hubbard S.S."/>
            <person name="Banfield J.F."/>
        </authorList>
    </citation>
    <scope>NUCLEOTIDE SEQUENCE [LARGE SCALE GENOMIC DNA]</scope>
</reference>
<name>A0A1F5F726_9BACT</name>
<sequence length="101" mass="11205">MPSDELMRMWVQRDKLNEILQIPIDSNLTVSAIIAQLSGLGPLEIDQGEIQNRLNQAIRNTQVYNASHSPHDPNTMGGPGRQRKLGGDAKKTAREQSGDRD</sequence>
<comment type="caution">
    <text evidence="2">The sequence shown here is derived from an EMBL/GenBank/DDBJ whole genome shotgun (WGS) entry which is preliminary data.</text>
</comment>